<dbReference type="Gene3D" id="3.40.190.170">
    <property type="entry name" value="Bacterial extracellular solute-binding protein, family 7"/>
    <property type="match status" value="1"/>
</dbReference>
<sequence length="347" mass="37263">MVSRRLRIMGLVLAGCTAAATSLHCEPLRIQVFDGPDSVAMTGLKAFADDLRAASGSEIDIEIVAPARLAAPDQTFDAMASGLLDGHYASPAYFAARDPAFALLGDTLALYPDADTRDRWISEGGGLELGREIYARHGARLVTFVHWPEEWLVMIRPASILADLAGRRIRASRGPVGDLLDRAGVTLVQLGGRDTVQALEAGRIDGADWSTLAANLAAGLYREGRFAVRAGHSMPLLDLTVSASTWERLSPAARDLFERKAAEFAVRQRQGFRAAEVAARSEVARRGAVLLEMSKASRERLRRLSLSVFDAWATRSADAAAVAASHRAFLERLGLVEASATPNTGSD</sequence>
<dbReference type="PANTHER" id="PTHR33376">
    <property type="match status" value="1"/>
</dbReference>
<dbReference type="Proteomes" id="UP000295678">
    <property type="component" value="Unassembled WGS sequence"/>
</dbReference>
<dbReference type="InterPro" id="IPR018389">
    <property type="entry name" value="DctP_fam"/>
</dbReference>
<dbReference type="PANTHER" id="PTHR33376:SF5">
    <property type="entry name" value="EXTRACYTOPLASMIC SOLUTE RECEPTOR PROTEIN"/>
    <property type="match status" value="1"/>
</dbReference>
<dbReference type="OrthoDB" id="9769764at2"/>
<gene>
    <name evidence="2" type="ORF">EDC22_102231</name>
</gene>
<keyword evidence="3" id="KW-1185">Reference proteome</keyword>
<dbReference type="Pfam" id="PF03480">
    <property type="entry name" value="DctP"/>
    <property type="match status" value="1"/>
</dbReference>
<dbReference type="RefSeq" id="WP_132805319.1">
    <property type="nucleotide sequence ID" value="NZ_SMAK01000002.1"/>
</dbReference>
<protein>
    <submittedName>
        <fullName evidence="2">TRAP-type C4-dicarboxylate transport system substrate-binding protein</fullName>
    </submittedName>
</protein>
<dbReference type="AlphaFoldDB" id="A0A4R3MG76"/>
<dbReference type="GO" id="GO:0055085">
    <property type="term" value="P:transmembrane transport"/>
    <property type="evidence" value="ECO:0007669"/>
    <property type="project" value="InterPro"/>
</dbReference>
<dbReference type="InterPro" id="IPR038404">
    <property type="entry name" value="TRAP_DctP_sf"/>
</dbReference>
<dbReference type="NCBIfam" id="NF037995">
    <property type="entry name" value="TRAP_S1"/>
    <property type="match status" value="1"/>
</dbReference>
<accession>A0A4R3MG76</accession>
<name>A0A4R3MG76_9HYPH</name>
<reference evidence="2 3" key="1">
    <citation type="submission" date="2019-03" db="EMBL/GenBank/DDBJ databases">
        <title>Genomic Encyclopedia of Type Strains, Phase IV (KMG-IV): sequencing the most valuable type-strain genomes for metagenomic binning, comparative biology and taxonomic classification.</title>
        <authorList>
            <person name="Goeker M."/>
        </authorList>
    </citation>
    <scope>NUCLEOTIDE SEQUENCE [LARGE SCALE GENOMIC DNA]</scope>
    <source>
        <strain evidence="2 3">DSM 19345</strain>
    </source>
</reference>
<keyword evidence="1" id="KW-0732">Signal</keyword>
<evidence type="ECO:0000313" key="2">
    <source>
        <dbReference type="EMBL" id="TCT12546.1"/>
    </source>
</evidence>
<organism evidence="2 3">
    <name type="scientific">Tepidamorphus gemmatus</name>
    <dbReference type="NCBI Taxonomy" id="747076"/>
    <lineage>
        <taxon>Bacteria</taxon>
        <taxon>Pseudomonadati</taxon>
        <taxon>Pseudomonadota</taxon>
        <taxon>Alphaproteobacteria</taxon>
        <taxon>Hyphomicrobiales</taxon>
        <taxon>Tepidamorphaceae</taxon>
        <taxon>Tepidamorphus</taxon>
    </lineage>
</organism>
<dbReference type="EMBL" id="SMAK01000002">
    <property type="protein sequence ID" value="TCT12546.1"/>
    <property type="molecule type" value="Genomic_DNA"/>
</dbReference>
<evidence type="ECO:0000313" key="3">
    <source>
        <dbReference type="Proteomes" id="UP000295678"/>
    </source>
</evidence>
<evidence type="ECO:0000256" key="1">
    <source>
        <dbReference type="ARBA" id="ARBA00022729"/>
    </source>
</evidence>
<comment type="caution">
    <text evidence="2">The sequence shown here is derived from an EMBL/GenBank/DDBJ whole genome shotgun (WGS) entry which is preliminary data.</text>
</comment>
<proteinExistence type="predicted"/>